<dbReference type="EMBL" id="BAAAPE010000011">
    <property type="protein sequence ID" value="GAA2083394.1"/>
    <property type="molecule type" value="Genomic_DNA"/>
</dbReference>
<evidence type="ECO:0000313" key="2">
    <source>
        <dbReference type="EMBL" id="GAA2083394.1"/>
    </source>
</evidence>
<organism evidence="2 3">
    <name type="scientific">Streptomyces albiaxialis</name>
    <dbReference type="NCBI Taxonomy" id="329523"/>
    <lineage>
        <taxon>Bacteria</taxon>
        <taxon>Bacillati</taxon>
        <taxon>Actinomycetota</taxon>
        <taxon>Actinomycetes</taxon>
        <taxon>Kitasatosporales</taxon>
        <taxon>Streptomycetaceae</taxon>
        <taxon>Streptomyces</taxon>
    </lineage>
</organism>
<dbReference type="GO" id="GO:0005524">
    <property type="term" value="F:ATP binding"/>
    <property type="evidence" value="ECO:0007669"/>
    <property type="project" value="UniProtKB-KW"/>
</dbReference>
<evidence type="ECO:0000313" key="3">
    <source>
        <dbReference type="Proteomes" id="UP001500016"/>
    </source>
</evidence>
<dbReference type="InterPro" id="IPR027417">
    <property type="entry name" value="P-loop_NTPase"/>
</dbReference>
<proteinExistence type="predicted"/>
<sequence length="422" mass="43781">MRTPVRPPIGRARPGRNGSPHGPPPTVLTMESPPSPAPSDLGERAPAVSELRLAAFRSLRARTVPVAPVTVLTGPSGSGKSTVLEAYEALARLGGGEALGEVFGGARGGPAAFVPHRSPADRQGRRGFRLGCTVTGPAGEVRFDVAVQAEPRLCVAGERLSVPEHGTLLSTALRDPARRAVQAEWRTSGPSRVVRAPLPDDRLGTALLPLRVAGTTDGQRRVLAAAEQVVVALRAAFPCDPRPDTMRDPVAPGDGLLRGGCDNLAAVLRRTRVECATRHAALVTAVRAGCGSPVTELRAEGCENGLVRAVLDRGDGAGTTPLERLGDGELRYAALSLVLLTGPGVLSVDHVAEVPAARQALAVLADGVDRALDARQSRQLLDLAVRMGRRGHIRLLASAGDAGPVAREAARMPGVSLVDLGA</sequence>
<name>A0ABN2W5E3_9ACTN</name>
<gene>
    <name evidence="2" type="ORF">GCM10009801_43810</name>
</gene>
<reference evidence="2 3" key="1">
    <citation type="journal article" date="2019" name="Int. J. Syst. Evol. Microbiol.">
        <title>The Global Catalogue of Microorganisms (GCM) 10K type strain sequencing project: providing services to taxonomists for standard genome sequencing and annotation.</title>
        <authorList>
            <consortium name="The Broad Institute Genomics Platform"/>
            <consortium name="The Broad Institute Genome Sequencing Center for Infectious Disease"/>
            <person name="Wu L."/>
            <person name="Ma J."/>
        </authorList>
    </citation>
    <scope>NUCLEOTIDE SEQUENCE [LARGE SCALE GENOMIC DNA]</scope>
    <source>
        <strain evidence="2 3">JCM 15478</strain>
    </source>
</reference>
<dbReference type="Gene3D" id="3.40.50.300">
    <property type="entry name" value="P-loop containing nucleotide triphosphate hydrolases"/>
    <property type="match status" value="1"/>
</dbReference>
<protein>
    <submittedName>
        <fullName evidence="2">ATP-binding protein</fullName>
    </submittedName>
</protein>
<accession>A0ABN2W5E3</accession>
<evidence type="ECO:0000256" key="1">
    <source>
        <dbReference type="SAM" id="MobiDB-lite"/>
    </source>
</evidence>
<dbReference type="SUPFAM" id="SSF52540">
    <property type="entry name" value="P-loop containing nucleoside triphosphate hydrolases"/>
    <property type="match status" value="1"/>
</dbReference>
<keyword evidence="3" id="KW-1185">Reference proteome</keyword>
<dbReference type="Proteomes" id="UP001500016">
    <property type="component" value="Unassembled WGS sequence"/>
</dbReference>
<feature type="region of interest" description="Disordered" evidence="1">
    <location>
        <begin position="1"/>
        <end position="44"/>
    </location>
</feature>
<keyword evidence="2" id="KW-0067">ATP-binding</keyword>
<keyword evidence="2" id="KW-0547">Nucleotide-binding</keyword>
<comment type="caution">
    <text evidence="2">The sequence shown here is derived from an EMBL/GenBank/DDBJ whole genome shotgun (WGS) entry which is preliminary data.</text>
</comment>